<dbReference type="RefSeq" id="WP_078976396.1">
    <property type="nucleotide sequence ID" value="NZ_MWQN01000001.1"/>
</dbReference>
<evidence type="ECO:0000259" key="2">
    <source>
        <dbReference type="SMART" id="SM00327"/>
    </source>
</evidence>
<dbReference type="InterPro" id="IPR019303">
    <property type="entry name" value="vWA_TerF_C"/>
</dbReference>
<dbReference type="Pfam" id="PF02342">
    <property type="entry name" value="TerD"/>
    <property type="match status" value="1"/>
</dbReference>
<proteinExistence type="inferred from homology"/>
<accession>A0A1T3NZH2</accession>
<dbReference type="PANTHER" id="PTHR32097:SF4">
    <property type="entry name" value="GENERAL STRESS PROTEIN 16U"/>
    <property type="match status" value="1"/>
</dbReference>
<name>A0A1T3NZH2_9ACTN</name>
<dbReference type="Pfam" id="PF10138">
    <property type="entry name" value="vWA-TerF-like"/>
    <property type="match status" value="1"/>
</dbReference>
<dbReference type="InterPro" id="IPR051324">
    <property type="entry name" value="Stress/Tellurium_Resist"/>
</dbReference>
<gene>
    <name evidence="3" type="ORF">B4N89_15305</name>
</gene>
<sequence>MTTLIAGANIPVPAGPLTLVIRRTADAPSVDASALLLGSHGKVRTDADFVFYNQPTGADGAVRHVGAHAEGESVRVDPGALPGDVERVVLAASVHEGTFAGVGGLTLVALDAAGAVAATFEVRAGGAETVMVLGELYRRQGAWKLRAIGQGYDSGLAGLASDYGVDVGEEDDAAADGAPVEAAAAVPVGTLPVVPVGGPPLGVTPGWAPPPYSDEPTMRLPAPSEDPQLAALPPEMGARISLRKEAVRICLEKKGLHGARARVAIVLDRSGSMRALYAGGAVGRLVERMAPIAARLDDDGELDAWIFADEYAPLDPVRIPELPRWIADNVYIDGGGRRPQSPPLPDGSQRSPDLLAGVYGGNNEPAVIEDIIARYRREPGAPVLVLFFSDGGVNRSKQIQRLLTDAAGLPIFWQFVGLGRSNYGILERIDTMPGRLVDNAGFFQVDDIDRISDVELYERILSEFPQWLTAARTAGVVR</sequence>
<organism evidence="3 4">
    <name type="scientific">Embleya scabrispora</name>
    <dbReference type="NCBI Taxonomy" id="159449"/>
    <lineage>
        <taxon>Bacteria</taxon>
        <taxon>Bacillati</taxon>
        <taxon>Actinomycetota</taxon>
        <taxon>Actinomycetes</taxon>
        <taxon>Kitasatosporales</taxon>
        <taxon>Streptomycetaceae</taxon>
        <taxon>Embleya</taxon>
    </lineage>
</organism>
<dbReference type="SMART" id="SM00327">
    <property type="entry name" value="VWA"/>
    <property type="match status" value="1"/>
</dbReference>
<reference evidence="3 4" key="1">
    <citation type="submission" date="2017-03" db="EMBL/GenBank/DDBJ databases">
        <title>Draft genome sequence of Streptomyces scabrisporus NF3, endophyte isolated from Amphipterygium adstringens.</title>
        <authorList>
            <person name="Vazquez M."/>
            <person name="Ceapa C.D."/>
            <person name="Rodriguez Luna D."/>
            <person name="Sanchez Esquivel S."/>
        </authorList>
    </citation>
    <scope>NUCLEOTIDE SEQUENCE [LARGE SCALE GENOMIC DNA]</scope>
    <source>
        <strain evidence="3 4">NF3</strain>
    </source>
</reference>
<evidence type="ECO:0000313" key="3">
    <source>
        <dbReference type="EMBL" id="OPC82125.1"/>
    </source>
</evidence>
<dbReference type="PANTHER" id="PTHR32097">
    <property type="entry name" value="CAMP-BINDING PROTEIN 1-RELATED"/>
    <property type="match status" value="1"/>
</dbReference>
<dbReference type="OrthoDB" id="3850799at2"/>
<dbReference type="InterPro" id="IPR036465">
    <property type="entry name" value="vWFA_dom_sf"/>
</dbReference>
<dbReference type="InterPro" id="IPR003325">
    <property type="entry name" value="TerD"/>
</dbReference>
<dbReference type="Proteomes" id="UP000190037">
    <property type="component" value="Unassembled WGS sequence"/>
</dbReference>
<evidence type="ECO:0000313" key="4">
    <source>
        <dbReference type="Proteomes" id="UP000190037"/>
    </source>
</evidence>
<dbReference type="EMBL" id="MWQN01000001">
    <property type="protein sequence ID" value="OPC82125.1"/>
    <property type="molecule type" value="Genomic_DNA"/>
</dbReference>
<dbReference type="CDD" id="cd06974">
    <property type="entry name" value="TerD_like"/>
    <property type="match status" value="1"/>
</dbReference>
<keyword evidence="4" id="KW-1185">Reference proteome</keyword>
<dbReference type="InterPro" id="IPR002035">
    <property type="entry name" value="VWF_A"/>
</dbReference>
<comment type="similarity">
    <text evidence="1">Belongs to the CAPAB/TerDEXZ family.</text>
</comment>
<comment type="caution">
    <text evidence="3">The sequence shown here is derived from an EMBL/GenBank/DDBJ whole genome shotgun (WGS) entry which is preliminary data.</text>
</comment>
<dbReference type="STRING" id="159449.B4N89_15305"/>
<feature type="domain" description="VWFA" evidence="2">
    <location>
        <begin position="260"/>
        <end position="449"/>
    </location>
</feature>
<dbReference type="AlphaFoldDB" id="A0A1T3NZH2"/>
<protein>
    <recommendedName>
        <fullName evidence="2">VWFA domain-containing protein</fullName>
    </recommendedName>
</protein>
<evidence type="ECO:0000256" key="1">
    <source>
        <dbReference type="ARBA" id="ARBA00008775"/>
    </source>
</evidence>
<dbReference type="Gene3D" id="2.60.60.30">
    <property type="entry name" value="sav2460 like domains"/>
    <property type="match status" value="1"/>
</dbReference>
<dbReference type="SUPFAM" id="SSF53300">
    <property type="entry name" value="vWA-like"/>
    <property type="match status" value="1"/>
</dbReference>